<feature type="domain" description="Glutathione S-transferase UstS-like C-terminal" evidence="8">
    <location>
        <begin position="118"/>
        <end position="192"/>
    </location>
</feature>
<dbReference type="Proteomes" id="UP001521785">
    <property type="component" value="Unassembled WGS sequence"/>
</dbReference>
<gene>
    <name evidence="9" type="ORF">SLS60_011389</name>
</gene>
<evidence type="ECO:0000256" key="6">
    <source>
        <dbReference type="SAM" id="Phobius"/>
    </source>
</evidence>
<dbReference type="Gene3D" id="3.40.30.10">
    <property type="entry name" value="Glutaredoxin"/>
    <property type="match status" value="1"/>
</dbReference>
<dbReference type="InterPro" id="IPR045069">
    <property type="entry name" value="MATE_euk"/>
</dbReference>
<dbReference type="Pfam" id="PF13409">
    <property type="entry name" value="GST_N_2"/>
    <property type="match status" value="1"/>
</dbReference>
<feature type="domain" description="GST N-terminal" evidence="7">
    <location>
        <begin position="22"/>
        <end position="96"/>
    </location>
</feature>
<feature type="transmembrane region" description="Helical" evidence="6">
    <location>
        <begin position="384"/>
        <end position="405"/>
    </location>
</feature>
<dbReference type="Gene3D" id="1.20.1050.10">
    <property type="match status" value="1"/>
</dbReference>
<proteinExistence type="inferred from homology"/>
<evidence type="ECO:0000313" key="10">
    <source>
        <dbReference type="Proteomes" id="UP001521785"/>
    </source>
</evidence>
<dbReference type="InterPro" id="IPR054416">
    <property type="entry name" value="GST_UstS-like_C"/>
</dbReference>
<sequence>MATEDEAQIVLYDLACTKNICFSPAVWRIRLILNYKRLPYKTVFLEFPDIEPTLKELGVPPNEQAKHNYTVPTIHHIPTDTYTMDSPAIAKFLESQYPSPPLPLTSDLGRQIEVKARAVVGPAFYTSLVPREILLLSPRAQEYFRRTREETLGHPIEELIAGNKEEKTWKAIEEDARAAGELMRTNKDEGQGFRASVLRWFSRDCEAMEAQLGPRRFSGNSALARPILGDGVDVTKVNNYGATVAGASEEEPLMERDGEETRTSPGKETKLLIKNSVPLCLTYVLQYSFSLITIFVVGHIGTDELGAVSLATMTANITGLAVYEGLATSLDTLCAQAYGGGRKEQVGLHLQRMVLLMLLVTVPIAAVWLCSGWILAALVPEKELAYMAGHYLQILLAGAPGYAIFEAGKRFTQAQGLFNASLFVLLVATPANIVLNYVFVFVLDWGLTGSALATVISNTLLPTLLWMYVYVIAPSSLECWNGFTRAALTNWGPMAKLSLPGIVMVEAEWLAFDILTFSASYLSTEHLAAQSVVMTTAVMIYHIPFSTSVAVSTRLGNLIGAGALPAARIATRTYIVIFLIIGIVDAAFLTLLRHILPRAFSSDPEVIRIAASVMPILALFQLSDAGCALANAILRGLGRQDIGGYVNLGVYYLVAIPVAFALCFGPLKLHLYGLWTGCLVGSCLIWMIEGVYCKLWKWQNAIDEAQGREG</sequence>
<keyword evidence="3 6" id="KW-0812">Transmembrane</keyword>
<keyword evidence="5 6" id="KW-0472">Membrane</keyword>
<feature type="transmembrane region" description="Helical" evidence="6">
    <location>
        <begin position="607"/>
        <end position="633"/>
    </location>
</feature>
<keyword evidence="4 6" id="KW-1133">Transmembrane helix</keyword>
<dbReference type="CDD" id="cd03038">
    <property type="entry name" value="GST_N_etherase_LigE"/>
    <property type="match status" value="1"/>
</dbReference>
<dbReference type="InterPro" id="IPR004045">
    <property type="entry name" value="Glutathione_S-Trfase_N"/>
</dbReference>
<feature type="transmembrane region" description="Helical" evidence="6">
    <location>
        <begin position="353"/>
        <end position="378"/>
    </location>
</feature>
<name>A0ABR3QJI9_9PLEO</name>
<evidence type="ECO:0000256" key="1">
    <source>
        <dbReference type="ARBA" id="ARBA00004141"/>
    </source>
</evidence>
<dbReference type="Pfam" id="PF22041">
    <property type="entry name" value="GST_C_7"/>
    <property type="match status" value="1"/>
</dbReference>
<feature type="transmembrane region" description="Helical" evidence="6">
    <location>
        <begin position="417"/>
        <end position="439"/>
    </location>
</feature>
<comment type="caution">
    <text evidence="9">The sequence shown here is derived from an EMBL/GenBank/DDBJ whole genome shotgun (WGS) entry which is preliminary data.</text>
</comment>
<evidence type="ECO:0000256" key="2">
    <source>
        <dbReference type="ARBA" id="ARBA00010199"/>
    </source>
</evidence>
<evidence type="ECO:0000259" key="7">
    <source>
        <dbReference type="Pfam" id="PF13409"/>
    </source>
</evidence>
<evidence type="ECO:0000256" key="3">
    <source>
        <dbReference type="ARBA" id="ARBA00022692"/>
    </source>
</evidence>
<organism evidence="9 10">
    <name type="scientific">Paraconiothyrium brasiliense</name>
    <dbReference type="NCBI Taxonomy" id="300254"/>
    <lineage>
        <taxon>Eukaryota</taxon>
        <taxon>Fungi</taxon>
        <taxon>Dikarya</taxon>
        <taxon>Ascomycota</taxon>
        <taxon>Pezizomycotina</taxon>
        <taxon>Dothideomycetes</taxon>
        <taxon>Pleosporomycetidae</taxon>
        <taxon>Pleosporales</taxon>
        <taxon>Massarineae</taxon>
        <taxon>Didymosphaeriaceae</taxon>
        <taxon>Paraconiothyrium</taxon>
    </lineage>
</organism>
<dbReference type="CDD" id="cd13132">
    <property type="entry name" value="MATE_eukaryotic"/>
    <property type="match status" value="1"/>
</dbReference>
<evidence type="ECO:0000259" key="8">
    <source>
        <dbReference type="Pfam" id="PF22041"/>
    </source>
</evidence>
<dbReference type="NCBIfam" id="TIGR00797">
    <property type="entry name" value="matE"/>
    <property type="match status" value="1"/>
</dbReference>
<feature type="transmembrane region" description="Helical" evidence="6">
    <location>
        <begin position="277"/>
        <end position="300"/>
    </location>
</feature>
<feature type="transmembrane region" description="Helical" evidence="6">
    <location>
        <begin position="645"/>
        <end position="667"/>
    </location>
</feature>
<comment type="similarity">
    <text evidence="2">Belongs to the multi antimicrobial extrusion (MATE) (TC 2.A.66.1) family.</text>
</comment>
<feature type="transmembrane region" description="Helical" evidence="6">
    <location>
        <begin position="673"/>
        <end position="692"/>
    </location>
</feature>
<dbReference type="Pfam" id="PF01554">
    <property type="entry name" value="MatE"/>
    <property type="match status" value="2"/>
</dbReference>
<feature type="transmembrane region" description="Helical" evidence="6">
    <location>
        <begin position="451"/>
        <end position="473"/>
    </location>
</feature>
<protein>
    <submittedName>
        <fullName evidence="9">Uncharacterized protein</fullName>
    </submittedName>
</protein>
<feature type="transmembrane region" description="Helical" evidence="6">
    <location>
        <begin position="574"/>
        <end position="595"/>
    </location>
</feature>
<evidence type="ECO:0000313" key="9">
    <source>
        <dbReference type="EMBL" id="KAL1592312.1"/>
    </source>
</evidence>
<feature type="transmembrane region" description="Helical" evidence="6">
    <location>
        <begin position="320"/>
        <end position="341"/>
    </location>
</feature>
<keyword evidence="10" id="KW-1185">Reference proteome</keyword>
<dbReference type="PANTHER" id="PTHR11206">
    <property type="entry name" value="MULTIDRUG RESISTANCE PROTEIN"/>
    <property type="match status" value="1"/>
</dbReference>
<reference evidence="9 10" key="1">
    <citation type="submission" date="2024-02" db="EMBL/GenBank/DDBJ databases">
        <title>De novo assembly and annotation of 12 fungi associated with fruit tree decline syndrome in Ontario, Canada.</title>
        <authorList>
            <person name="Sulman M."/>
            <person name="Ellouze W."/>
            <person name="Ilyukhin E."/>
        </authorList>
    </citation>
    <scope>NUCLEOTIDE SEQUENCE [LARGE SCALE GENOMIC DNA]</scope>
    <source>
        <strain evidence="9 10">M42-189</strain>
    </source>
</reference>
<accession>A0ABR3QJI9</accession>
<dbReference type="InterPro" id="IPR036249">
    <property type="entry name" value="Thioredoxin-like_sf"/>
</dbReference>
<comment type="subcellular location">
    <subcellularLocation>
        <location evidence="1">Membrane</location>
        <topology evidence="1">Multi-pass membrane protein</topology>
    </subcellularLocation>
</comment>
<dbReference type="EMBL" id="JAKJXO020000021">
    <property type="protein sequence ID" value="KAL1592312.1"/>
    <property type="molecule type" value="Genomic_DNA"/>
</dbReference>
<dbReference type="InterPro" id="IPR002528">
    <property type="entry name" value="MATE_fam"/>
</dbReference>
<evidence type="ECO:0000256" key="5">
    <source>
        <dbReference type="ARBA" id="ARBA00023136"/>
    </source>
</evidence>
<evidence type="ECO:0000256" key="4">
    <source>
        <dbReference type="ARBA" id="ARBA00022989"/>
    </source>
</evidence>
<dbReference type="SUPFAM" id="SSF52833">
    <property type="entry name" value="Thioredoxin-like"/>
    <property type="match status" value="1"/>
</dbReference>